<evidence type="ECO:0000313" key="4">
    <source>
        <dbReference type="EMBL" id="MBB3043143.1"/>
    </source>
</evidence>
<sequence length="324" mass="34436">MRVAAVQYPSVFGDREAGVERCAELVAEAAAAGADLVAFPETWLGGYPAWCFGAATWDDPLGRRLYRRLLESSVLVGGADDQLGPVREAAREGSVVVVLGLNELAGPGSGTVYNSQVVIDSDGTMVNHHRKLVPTSTEKNVWAFGDAAGLRVVETAAGRVGGLICWEHWNPLARQVLHAGHEDVHVASWPDLAEAHELASRTYAIEGRCYVVVAANIARTEDVPEEMRAAFRQGLALGDGAREDAAADVLFDGGSGVIGPDGAWLVGPVRERAGLVIADIDPATLGEWRFAADVAGHYQRPDLFHLAVDATRRPTSAVSRSEPG</sequence>
<dbReference type="GO" id="GO:0000257">
    <property type="term" value="F:nitrilase activity"/>
    <property type="evidence" value="ECO:0007669"/>
    <property type="project" value="UniProtKB-ARBA"/>
</dbReference>
<accession>A0A7W4Z1R5</accession>
<dbReference type="EMBL" id="JACHWR010000002">
    <property type="protein sequence ID" value="MBB3043143.1"/>
    <property type="molecule type" value="Genomic_DNA"/>
</dbReference>
<gene>
    <name evidence="4" type="ORF">FHU40_002961</name>
</gene>
<dbReference type="SUPFAM" id="SSF56317">
    <property type="entry name" value="Carbon-nitrogen hydrolase"/>
    <property type="match status" value="1"/>
</dbReference>
<proteinExistence type="inferred from homology"/>
<dbReference type="Proteomes" id="UP000589626">
    <property type="component" value="Unassembled WGS sequence"/>
</dbReference>
<evidence type="ECO:0000256" key="1">
    <source>
        <dbReference type="ARBA" id="ARBA00008129"/>
    </source>
</evidence>
<dbReference type="RefSeq" id="WP_183593029.1">
    <property type="nucleotide sequence ID" value="NZ_JACHWR010000002.1"/>
</dbReference>
<keyword evidence="5" id="KW-1185">Reference proteome</keyword>
<evidence type="ECO:0000313" key="5">
    <source>
        <dbReference type="Proteomes" id="UP000589626"/>
    </source>
</evidence>
<dbReference type="PANTHER" id="PTHR46044:SF1">
    <property type="entry name" value="CN HYDROLASE DOMAIN-CONTAINING PROTEIN"/>
    <property type="match status" value="1"/>
</dbReference>
<dbReference type="PANTHER" id="PTHR46044">
    <property type="entry name" value="NITRILASE"/>
    <property type="match status" value="1"/>
</dbReference>
<name>A0A7W4Z1R5_9ACTN</name>
<reference evidence="4 5" key="1">
    <citation type="submission" date="2020-08" db="EMBL/GenBank/DDBJ databases">
        <title>Sequencing the genomes of 1000 actinobacteria strains.</title>
        <authorList>
            <person name="Klenk H.-P."/>
        </authorList>
    </citation>
    <scope>NUCLEOTIDE SEQUENCE [LARGE SCALE GENOMIC DNA]</scope>
    <source>
        <strain evidence="4 5">DSM 105498</strain>
    </source>
</reference>
<dbReference type="Pfam" id="PF00795">
    <property type="entry name" value="CN_hydrolase"/>
    <property type="match status" value="1"/>
</dbReference>
<feature type="domain" description="CN hydrolase" evidence="3">
    <location>
        <begin position="1"/>
        <end position="282"/>
    </location>
</feature>
<dbReference type="PROSITE" id="PS50263">
    <property type="entry name" value="CN_HYDROLASE"/>
    <property type="match status" value="1"/>
</dbReference>
<evidence type="ECO:0000259" key="3">
    <source>
        <dbReference type="PROSITE" id="PS50263"/>
    </source>
</evidence>
<comment type="caution">
    <text evidence="4">The sequence shown here is derived from an EMBL/GenBank/DDBJ whole genome shotgun (WGS) entry which is preliminary data.</text>
</comment>
<organism evidence="4 5">
    <name type="scientific">Nocardioides soli</name>
    <dbReference type="NCBI Taxonomy" id="1036020"/>
    <lineage>
        <taxon>Bacteria</taxon>
        <taxon>Bacillati</taxon>
        <taxon>Actinomycetota</taxon>
        <taxon>Actinomycetes</taxon>
        <taxon>Propionibacteriales</taxon>
        <taxon>Nocardioidaceae</taxon>
        <taxon>Nocardioides</taxon>
    </lineage>
</organism>
<keyword evidence="4" id="KW-0378">Hydrolase</keyword>
<dbReference type="CDD" id="cd07564">
    <property type="entry name" value="nitrilases_CHs"/>
    <property type="match status" value="1"/>
</dbReference>
<dbReference type="Gene3D" id="3.60.110.10">
    <property type="entry name" value="Carbon-nitrogen hydrolase"/>
    <property type="match status" value="1"/>
</dbReference>
<dbReference type="AlphaFoldDB" id="A0A7W4Z1R5"/>
<protein>
    <submittedName>
        <fullName evidence="4">Putative amidohydrolase</fullName>
    </submittedName>
</protein>
<dbReference type="InterPro" id="IPR003010">
    <property type="entry name" value="C-N_Hydrolase"/>
</dbReference>
<dbReference type="PROSITE" id="PS00921">
    <property type="entry name" value="NITRIL_CHT_2"/>
    <property type="match status" value="1"/>
</dbReference>
<comment type="similarity">
    <text evidence="1">Belongs to the carbon-nitrogen hydrolase superfamily. Nitrilase family.</text>
</comment>
<dbReference type="InterPro" id="IPR000132">
    <property type="entry name" value="Nitrilase/CN_hydratase_CS"/>
</dbReference>
<dbReference type="InterPro" id="IPR036526">
    <property type="entry name" value="C-N_Hydrolase_sf"/>
</dbReference>
<feature type="active site" description="Proton acceptor" evidence="2">
    <location>
        <position position="41"/>
    </location>
</feature>
<dbReference type="InterPro" id="IPR044149">
    <property type="entry name" value="Nitrilases_CHs"/>
</dbReference>
<evidence type="ECO:0000256" key="2">
    <source>
        <dbReference type="PROSITE-ProRule" id="PRU10139"/>
    </source>
</evidence>
<dbReference type="PROSITE" id="PS00920">
    <property type="entry name" value="NITRIL_CHT_1"/>
    <property type="match status" value="1"/>
</dbReference>